<dbReference type="EMBL" id="AMYD01003120">
    <property type="protein sequence ID" value="EQB47065.1"/>
    <property type="molecule type" value="Genomic_DNA"/>
</dbReference>
<sequence length="60" mass="6200">MPSASGHHGFGLALLAGRALTQYRTVPHLNVGRSRPVPVEFGTLSPASLTPSRDSDASSA</sequence>
<gene>
    <name evidence="2" type="ORF">CGLO_13832</name>
</gene>
<evidence type="ECO:0000256" key="1">
    <source>
        <dbReference type="SAM" id="MobiDB-lite"/>
    </source>
</evidence>
<organism evidence="2 3">
    <name type="scientific">Colletotrichum gloeosporioides (strain Cg-14)</name>
    <name type="common">Anthracnose fungus</name>
    <name type="synonym">Glomerella cingulata</name>
    <dbReference type="NCBI Taxonomy" id="1237896"/>
    <lineage>
        <taxon>Eukaryota</taxon>
        <taxon>Fungi</taxon>
        <taxon>Dikarya</taxon>
        <taxon>Ascomycota</taxon>
        <taxon>Pezizomycotina</taxon>
        <taxon>Sordariomycetes</taxon>
        <taxon>Hypocreomycetidae</taxon>
        <taxon>Glomerellales</taxon>
        <taxon>Glomerellaceae</taxon>
        <taxon>Colletotrichum</taxon>
        <taxon>Colletotrichum gloeosporioides species complex</taxon>
    </lineage>
</organism>
<dbReference type="HOGENOM" id="CLU_2941583_0_0_1"/>
<accession>T0LFM1</accession>
<dbReference type="Proteomes" id="UP000015530">
    <property type="component" value="Unassembled WGS sequence"/>
</dbReference>
<evidence type="ECO:0000313" key="2">
    <source>
        <dbReference type="EMBL" id="EQB47065.1"/>
    </source>
</evidence>
<protein>
    <submittedName>
        <fullName evidence="2">Uncharacterized protein</fullName>
    </submittedName>
</protein>
<feature type="region of interest" description="Disordered" evidence="1">
    <location>
        <begin position="31"/>
        <end position="60"/>
    </location>
</feature>
<comment type="caution">
    <text evidence="2">The sequence shown here is derived from an EMBL/GenBank/DDBJ whole genome shotgun (WGS) entry which is preliminary data.</text>
</comment>
<reference evidence="3" key="1">
    <citation type="journal article" date="2013" name="Mol. Plant Microbe Interact.">
        <title>Global aspects of pacC regulation of pathogenicity genes in Colletotrichum gloeosporioides as revealed by transcriptome analysis.</title>
        <authorList>
            <person name="Alkan N."/>
            <person name="Meng X."/>
            <person name="Friedlander G."/>
            <person name="Reuveni E."/>
            <person name="Sukno S."/>
            <person name="Sherman A."/>
            <person name="Thon M."/>
            <person name="Fluhr R."/>
            <person name="Prusky D."/>
        </authorList>
    </citation>
    <scope>NUCLEOTIDE SEQUENCE [LARGE SCALE GENOMIC DNA]</scope>
    <source>
        <strain evidence="3">Cg-14</strain>
    </source>
</reference>
<evidence type="ECO:0000313" key="3">
    <source>
        <dbReference type="Proteomes" id="UP000015530"/>
    </source>
</evidence>
<name>T0LFM1_COLGC</name>
<proteinExistence type="predicted"/>
<dbReference type="AlphaFoldDB" id="T0LFM1"/>